<dbReference type="Proteomes" id="UP001500567">
    <property type="component" value="Unassembled WGS sequence"/>
</dbReference>
<feature type="transmembrane region" description="Helical" evidence="1">
    <location>
        <begin position="375"/>
        <end position="397"/>
    </location>
</feature>
<keyword evidence="1" id="KW-0472">Membrane</keyword>
<keyword evidence="3" id="KW-1185">Reference proteome</keyword>
<proteinExistence type="predicted"/>
<evidence type="ECO:0000256" key="1">
    <source>
        <dbReference type="SAM" id="Phobius"/>
    </source>
</evidence>
<sequence>MNYDLRPGQPKGQFRIYNSEFIILFLTLVCLLLPTRNSTLDAWYYAACVRHEHELLLPHHLLYNPAGLLWTRLLSGLGLSLDTLAALKMLNALAAGASLWVLLRILRQLKQPEPMVMAWVLVVGASFGMMRFATENEAYVLPVLFSLLGSLCWTRYQVAALPRPALLVWAGLGAAGACLFHQIHFFWWLGLLLGTAWTAEKKRRDILLYTLPALLVPAAYVAALPVWHEPFTLPALWRFVFHDYYAGLAGGSVSVQGGLLTVVNLGRTFLQVHGSLPALLRAVPLLAVVPLLCAFLFGWAGLTGWRAFRARAATPAADLTRPVELAAVGHTHGLILLAQLAFAAYAAGNAEFMVMVPALVAIAFSQLRWVPARSLTALGGGLLLWNLAFGLGPAHFLRFTNTDKLLTAIPAQPQAWFLLDNHNLVLNQLHYRTGNPVNPANVWPAPTLLVQRAGQSPARFRAWVRGQQRAGHRLFTDCLGGPKLLDRAQIVYGDQNAALLQPFRTVRIDSFATFSGPRYLTEILPPIATPE</sequence>
<organism evidence="2 3">
    <name type="scientific">Hymenobacter fastidiosus</name>
    <dbReference type="NCBI Taxonomy" id="486264"/>
    <lineage>
        <taxon>Bacteria</taxon>
        <taxon>Pseudomonadati</taxon>
        <taxon>Bacteroidota</taxon>
        <taxon>Cytophagia</taxon>
        <taxon>Cytophagales</taxon>
        <taxon>Hymenobacteraceae</taxon>
        <taxon>Hymenobacter</taxon>
    </lineage>
</organism>
<dbReference type="RefSeq" id="WP_345073128.1">
    <property type="nucleotide sequence ID" value="NZ_BAABDJ010000022.1"/>
</dbReference>
<feature type="transmembrane region" description="Helical" evidence="1">
    <location>
        <begin position="166"/>
        <end position="194"/>
    </location>
</feature>
<evidence type="ECO:0008006" key="4">
    <source>
        <dbReference type="Google" id="ProtNLM"/>
    </source>
</evidence>
<feature type="transmembrane region" description="Helical" evidence="1">
    <location>
        <begin position="84"/>
        <end position="103"/>
    </location>
</feature>
<feature type="transmembrane region" description="Helical" evidence="1">
    <location>
        <begin position="244"/>
        <end position="266"/>
    </location>
</feature>
<comment type="caution">
    <text evidence="2">The sequence shown here is derived from an EMBL/GenBank/DDBJ whole genome shotgun (WGS) entry which is preliminary data.</text>
</comment>
<protein>
    <recommendedName>
        <fullName evidence="4">Glycosyltransferase RgtA/B/C/D-like domain-containing protein</fullName>
    </recommendedName>
</protein>
<gene>
    <name evidence="2" type="ORF">GCM10022408_22770</name>
</gene>
<keyword evidence="1" id="KW-1133">Transmembrane helix</keyword>
<feature type="transmembrane region" description="Helical" evidence="1">
    <location>
        <begin position="16"/>
        <end position="35"/>
    </location>
</feature>
<evidence type="ECO:0000313" key="3">
    <source>
        <dbReference type="Proteomes" id="UP001500567"/>
    </source>
</evidence>
<name>A0ABP7SCV7_9BACT</name>
<reference evidence="3" key="1">
    <citation type="journal article" date="2019" name="Int. J. Syst. Evol. Microbiol.">
        <title>The Global Catalogue of Microorganisms (GCM) 10K type strain sequencing project: providing services to taxonomists for standard genome sequencing and annotation.</title>
        <authorList>
            <consortium name="The Broad Institute Genomics Platform"/>
            <consortium name="The Broad Institute Genome Sequencing Center for Infectious Disease"/>
            <person name="Wu L."/>
            <person name="Ma J."/>
        </authorList>
    </citation>
    <scope>NUCLEOTIDE SEQUENCE [LARGE SCALE GENOMIC DNA]</scope>
    <source>
        <strain evidence="3">JCM 17224</strain>
    </source>
</reference>
<feature type="transmembrane region" description="Helical" evidence="1">
    <location>
        <begin position="278"/>
        <end position="305"/>
    </location>
</feature>
<accession>A0ABP7SCV7</accession>
<keyword evidence="1" id="KW-0812">Transmembrane</keyword>
<evidence type="ECO:0000313" key="2">
    <source>
        <dbReference type="EMBL" id="GAA4010014.1"/>
    </source>
</evidence>
<feature type="transmembrane region" description="Helical" evidence="1">
    <location>
        <begin position="206"/>
        <end position="224"/>
    </location>
</feature>
<dbReference type="EMBL" id="BAABDJ010000022">
    <property type="protein sequence ID" value="GAA4010014.1"/>
    <property type="molecule type" value="Genomic_DNA"/>
</dbReference>